<feature type="domain" description="C2" evidence="7">
    <location>
        <begin position="462"/>
        <end position="577"/>
    </location>
</feature>
<dbReference type="Pfam" id="PF00168">
    <property type="entry name" value="C2"/>
    <property type="match status" value="1"/>
</dbReference>
<evidence type="ECO:0000256" key="1">
    <source>
        <dbReference type="ARBA" id="ARBA00004489"/>
    </source>
</evidence>
<feature type="domain" description="Rho-GAP" evidence="9">
    <location>
        <begin position="610"/>
        <end position="796"/>
    </location>
</feature>
<evidence type="ECO:0000313" key="11">
    <source>
        <dbReference type="Proteomes" id="UP001345963"/>
    </source>
</evidence>
<keyword evidence="4" id="KW-0344">Guanine-nucleotide releasing factor</keyword>
<dbReference type="InterPro" id="IPR011993">
    <property type="entry name" value="PH-like_dom_sf"/>
</dbReference>
<protein>
    <recommendedName>
        <fullName evidence="12">Active breakpoint cluster region-related protein</fullName>
    </recommendedName>
</protein>
<dbReference type="SUPFAM" id="SSF50729">
    <property type="entry name" value="PH domain-like"/>
    <property type="match status" value="1"/>
</dbReference>
<evidence type="ECO:0000256" key="5">
    <source>
        <dbReference type="ARBA" id="ARBA00023018"/>
    </source>
</evidence>
<dbReference type="InterPro" id="IPR035899">
    <property type="entry name" value="DBL_dom_sf"/>
</dbReference>
<dbReference type="SMART" id="SM00324">
    <property type="entry name" value="RhoGAP"/>
    <property type="match status" value="1"/>
</dbReference>
<comment type="subcellular location">
    <subcellularLocation>
        <location evidence="1">Cell projection</location>
        <location evidence="1">Axon</location>
    </subcellularLocation>
    <subcellularLocation>
        <location evidence="2">Cell projection</location>
        <location evidence="2">Dendritic spine</location>
    </subcellularLocation>
</comment>
<evidence type="ECO:0000256" key="2">
    <source>
        <dbReference type="ARBA" id="ARBA00004552"/>
    </source>
</evidence>
<name>A0ABU7C1T3_9TELE</name>
<dbReference type="PROSITE" id="PS00741">
    <property type="entry name" value="DH_1"/>
    <property type="match status" value="1"/>
</dbReference>
<dbReference type="InterPro" id="IPR000219">
    <property type="entry name" value="DH_dom"/>
</dbReference>
<dbReference type="Proteomes" id="UP001345963">
    <property type="component" value="Unassembled WGS sequence"/>
</dbReference>
<keyword evidence="11" id="KW-1185">Reference proteome</keyword>
<evidence type="ECO:0000259" key="8">
    <source>
        <dbReference type="PROSITE" id="PS50010"/>
    </source>
</evidence>
<dbReference type="PANTHER" id="PTHR23182:SF6">
    <property type="entry name" value="ACTIVE BREAKPOINT CLUSTER REGION-RELATED PROTEIN-LIKE"/>
    <property type="match status" value="1"/>
</dbReference>
<evidence type="ECO:0008006" key="12">
    <source>
        <dbReference type="Google" id="ProtNLM"/>
    </source>
</evidence>
<dbReference type="SMART" id="SM00239">
    <property type="entry name" value="C2"/>
    <property type="match status" value="1"/>
</dbReference>
<keyword evidence="6" id="KW-0966">Cell projection</keyword>
<dbReference type="InterPro" id="IPR001331">
    <property type="entry name" value="GDS_CDC24_CS"/>
</dbReference>
<reference evidence="10 11" key="1">
    <citation type="submission" date="2021-07" db="EMBL/GenBank/DDBJ databases">
        <authorList>
            <person name="Palmer J.M."/>
        </authorList>
    </citation>
    <scope>NUCLEOTIDE SEQUENCE [LARGE SCALE GENOMIC DNA]</scope>
    <source>
        <strain evidence="10 11">AT_MEX2019</strain>
        <tissue evidence="10">Muscle</tissue>
    </source>
</reference>
<keyword evidence="3" id="KW-0343">GTPase activation</keyword>
<dbReference type="EMBL" id="JAHUTI010078689">
    <property type="protein sequence ID" value="MED6256691.1"/>
    <property type="molecule type" value="Genomic_DNA"/>
</dbReference>
<dbReference type="PROSITE" id="PS50238">
    <property type="entry name" value="RHOGAP"/>
    <property type="match status" value="1"/>
</dbReference>
<evidence type="ECO:0000256" key="3">
    <source>
        <dbReference type="ARBA" id="ARBA00022468"/>
    </source>
</evidence>
<organism evidence="10 11">
    <name type="scientific">Ataeniobius toweri</name>
    <dbReference type="NCBI Taxonomy" id="208326"/>
    <lineage>
        <taxon>Eukaryota</taxon>
        <taxon>Metazoa</taxon>
        <taxon>Chordata</taxon>
        <taxon>Craniata</taxon>
        <taxon>Vertebrata</taxon>
        <taxon>Euteleostomi</taxon>
        <taxon>Actinopterygii</taxon>
        <taxon>Neopterygii</taxon>
        <taxon>Teleostei</taxon>
        <taxon>Neoteleostei</taxon>
        <taxon>Acanthomorphata</taxon>
        <taxon>Ovalentaria</taxon>
        <taxon>Atherinomorphae</taxon>
        <taxon>Cyprinodontiformes</taxon>
        <taxon>Goodeidae</taxon>
        <taxon>Ataeniobius</taxon>
    </lineage>
</organism>
<dbReference type="InterPro" id="IPR000198">
    <property type="entry name" value="RhoGAP_dom"/>
</dbReference>
<dbReference type="Gene3D" id="2.60.40.150">
    <property type="entry name" value="C2 domain"/>
    <property type="match status" value="1"/>
</dbReference>
<dbReference type="Pfam" id="PF00620">
    <property type="entry name" value="RhoGAP"/>
    <property type="match status" value="1"/>
</dbReference>
<dbReference type="SMART" id="SM00325">
    <property type="entry name" value="RhoGEF"/>
    <property type="match status" value="1"/>
</dbReference>
<evidence type="ECO:0000256" key="4">
    <source>
        <dbReference type="ARBA" id="ARBA00022658"/>
    </source>
</evidence>
<proteinExistence type="predicted"/>
<dbReference type="InterPro" id="IPR035892">
    <property type="entry name" value="C2_domain_sf"/>
</dbReference>
<keyword evidence="5" id="KW-0770">Synapse</keyword>
<evidence type="ECO:0000259" key="9">
    <source>
        <dbReference type="PROSITE" id="PS50238"/>
    </source>
</evidence>
<dbReference type="Pfam" id="PF00621">
    <property type="entry name" value="RhoGEF"/>
    <property type="match status" value="1"/>
</dbReference>
<dbReference type="Gene3D" id="1.20.900.10">
    <property type="entry name" value="Dbl homology (DH) domain"/>
    <property type="match status" value="1"/>
</dbReference>
<dbReference type="InterPro" id="IPR008936">
    <property type="entry name" value="Rho_GTPase_activation_prot"/>
</dbReference>
<dbReference type="Gene3D" id="1.10.555.10">
    <property type="entry name" value="Rho GTPase activation protein"/>
    <property type="match status" value="1"/>
</dbReference>
<dbReference type="SUPFAM" id="SSF49562">
    <property type="entry name" value="C2 domain (Calcium/lipid-binding domain, CaLB)"/>
    <property type="match status" value="1"/>
</dbReference>
<dbReference type="SUPFAM" id="SSF48065">
    <property type="entry name" value="DBL homology domain (DH-domain)"/>
    <property type="match status" value="1"/>
</dbReference>
<gene>
    <name evidence="10" type="ORF">ATANTOWER_001887</name>
</gene>
<dbReference type="CDD" id="cd00160">
    <property type="entry name" value="RhoGEF"/>
    <property type="match status" value="1"/>
</dbReference>
<dbReference type="SUPFAM" id="SSF48350">
    <property type="entry name" value="GTPase activation domain, GAP"/>
    <property type="match status" value="1"/>
</dbReference>
<dbReference type="InterPro" id="IPR000008">
    <property type="entry name" value="C2_dom"/>
</dbReference>
<dbReference type="PANTHER" id="PTHR23182">
    <property type="entry name" value="BREAKPOINT CLUSTER REGION PROTEIN BCR"/>
    <property type="match status" value="1"/>
</dbReference>
<dbReference type="InterPro" id="IPR037769">
    <property type="entry name" value="Abr/Bcr"/>
</dbReference>
<sequence>MDVYQEALSYLESQHVAEAGGDILEDVFQEEAVSCFLSPFSSESIDFPDTLTSCTREEMLEKKLAVLRGILESEEVYLRELDTLLTPMKALQASARTSQPVLSSQQVQTVFYQVPELRDVHQSFFSGLKARLSAHSQAEEMSSAQEMVMCSNYKLEVGDLFLKMVNSLGLYGGFIENYEKAVEVVRKCTQSNPRFRTLAESMYINGADKVRTTYTLEALLYKPLDRVTKTTLVLRDLLKTTPVEHKDHAALQEALRLSQSFLSGVNESSQSKREVKLTHGMRRQLMRDGFVVDESEGVRSLRHLFLYTDLLLCTRFKHAARGKQDQYRFSWYLPLAGLRLRWVTDHERPPDTTVRLQTLRTKMFLLRQQLHQNVKGTRGLTWTARSRKKLEQMELLLLTHSPVYRLDLHSPSGKSHTLFFSSLYILEEWRDSIHKLTAENIETIPPDLLTLTSACVKLRMTQQPHLHCSEAEDETLLCGTVSVAIHSASGLQEPACVYMCVEVDGYGFYDQQAQTHSSVRSLNPHWDQELSFQVDGAQKMMVLCVSQSNGQDDTVLGKTTVQLESKSLSSRWRRQTLQLGQVEVTLSLKYCPHQLEAPGSPVQQPPVFCVPIEKVAQQEGVLVPHLVRCCVEEVERRGMDEVGIYRISGTATDISSLKAAFNSNLREAVTRLRSAEVNAVSGVLKLYFRELPEPLIPTDLFQSLAKTLDIQDLNSRLVSMLSLLQSCPDVNRNTFLYLVHHLQRVAQRHDVNKMTLLNLATVFGPSLLRPPVAGLEQNGATVDISQEVVIQVQVVFSYLQSNNLPEAQTSALYSSDTEDETTHM</sequence>
<evidence type="ECO:0000259" key="7">
    <source>
        <dbReference type="PROSITE" id="PS50004"/>
    </source>
</evidence>
<dbReference type="PROSITE" id="PS50004">
    <property type="entry name" value="C2"/>
    <property type="match status" value="1"/>
</dbReference>
<evidence type="ECO:0000313" key="10">
    <source>
        <dbReference type="EMBL" id="MED6256691.1"/>
    </source>
</evidence>
<dbReference type="PROSITE" id="PS50010">
    <property type="entry name" value="DH_2"/>
    <property type="match status" value="1"/>
</dbReference>
<accession>A0ABU7C1T3</accession>
<dbReference type="Gene3D" id="2.30.29.30">
    <property type="entry name" value="Pleckstrin-homology domain (PH domain)/Phosphotyrosine-binding domain (PTB)"/>
    <property type="match status" value="1"/>
</dbReference>
<feature type="domain" description="DH" evidence="8">
    <location>
        <begin position="62"/>
        <end position="268"/>
    </location>
</feature>
<evidence type="ECO:0000256" key="6">
    <source>
        <dbReference type="ARBA" id="ARBA00023273"/>
    </source>
</evidence>
<comment type="caution">
    <text evidence="10">The sequence shown here is derived from an EMBL/GenBank/DDBJ whole genome shotgun (WGS) entry which is preliminary data.</text>
</comment>